<protein>
    <submittedName>
        <fullName evidence="3">Uncharacterized protein</fullName>
    </submittedName>
</protein>
<keyword evidence="2" id="KW-0472">Membrane</keyword>
<evidence type="ECO:0000313" key="4">
    <source>
        <dbReference type="Proteomes" id="UP000311713"/>
    </source>
</evidence>
<gene>
    <name evidence="3" type="ORF">FH715_24415</name>
</gene>
<feature type="transmembrane region" description="Helical" evidence="2">
    <location>
        <begin position="145"/>
        <end position="164"/>
    </location>
</feature>
<evidence type="ECO:0000256" key="2">
    <source>
        <dbReference type="SAM" id="Phobius"/>
    </source>
</evidence>
<evidence type="ECO:0000256" key="1">
    <source>
        <dbReference type="SAM" id="MobiDB-lite"/>
    </source>
</evidence>
<organism evidence="3 4">
    <name type="scientific">Streptomyces sedi</name>
    <dbReference type="NCBI Taxonomy" id="555059"/>
    <lineage>
        <taxon>Bacteria</taxon>
        <taxon>Bacillati</taxon>
        <taxon>Actinomycetota</taxon>
        <taxon>Actinomycetes</taxon>
        <taxon>Kitasatosporales</taxon>
        <taxon>Streptomycetaceae</taxon>
        <taxon>Streptomyces</taxon>
    </lineage>
</organism>
<comment type="caution">
    <text evidence="3">The sequence shown here is derived from an EMBL/GenBank/DDBJ whole genome shotgun (WGS) entry which is preliminary data.</text>
</comment>
<sequence>MARVHLRDRRGPRPGARERDMSGDDGAGDAVVAYRDRFARLLRGPARARARLVEEVADGFADTVRAWRAAGFDEAGAARRAEAEFGTPEEVAASCQRELTLAQVRHTAGVVASTAPLPLACWYLLGQAETARDGWLPQSAQALAAGLAGVAGVAALGALLALAVTGRASRWLSVPRRLPDAVGWLGTAASGAMAGSALALTVAAALATHWPLVALAGVASAACHAGVAPSARACRRQPRVADPA</sequence>
<keyword evidence="4" id="KW-1185">Reference proteome</keyword>
<dbReference type="Proteomes" id="UP000311713">
    <property type="component" value="Unassembled WGS sequence"/>
</dbReference>
<feature type="compositionally biased region" description="Basic and acidic residues" evidence="1">
    <location>
        <begin position="9"/>
        <end position="22"/>
    </location>
</feature>
<accession>A0A5C4URJ1</accession>
<proteinExistence type="predicted"/>
<feature type="transmembrane region" description="Helical" evidence="2">
    <location>
        <begin position="107"/>
        <end position="125"/>
    </location>
</feature>
<dbReference type="EMBL" id="VDGT01000024">
    <property type="protein sequence ID" value="TNM26148.1"/>
    <property type="molecule type" value="Genomic_DNA"/>
</dbReference>
<reference evidence="3 4" key="1">
    <citation type="submission" date="2019-06" db="EMBL/GenBank/DDBJ databases">
        <title>Draft genome of Streptomyces sedi sp. JCM16909.</title>
        <authorList>
            <person name="Klykleung N."/>
            <person name="Tanasupawat S."/>
            <person name="Kudo T."/>
            <person name="Yuki M."/>
            <person name="Ohkuma M."/>
        </authorList>
    </citation>
    <scope>NUCLEOTIDE SEQUENCE [LARGE SCALE GENOMIC DNA]</scope>
    <source>
        <strain evidence="3 4">JCM 16909</strain>
    </source>
</reference>
<feature type="transmembrane region" description="Helical" evidence="2">
    <location>
        <begin position="212"/>
        <end position="231"/>
    </location>
</feature>
<dbReference type="OrthoDB" id="5187995at2"/>
<dbReference type="AlphaFoldDB" id="A0A5C4URJ1"/>
<keyword evidence="2" id="KW-0812">Transmembrane</keyword>
<dbReference type="NCBIfam" id="NF038403">
    <property type="entry name" value="perm_prefix_1"/>
    <property type="match status" value="1"/>
</dbReference>
<feature type="transmembrane region" description="Helical" evidence="2">
    <location>
        <begin position="184"/>
        <end position="206"/>
    </location>
</feature>
<keyword evidence="2" id="KW-1133">Transmembrane helix</keyword>
<evidence type="ECO:0000313" key="3">
    <source>
        <dbReference type="EMBL" id="TNM26148.1"/>
    </source>
</evidence>
<feature type="region of interest" description="Disordered" evidence="1">
    <location>
        <begin position="1"/>
        <end position="26"/>
    </location>
</feature>
<name>A0A5C4URJ1_9ACTN</name>
<dbReference type="InterPro" id="IPR047928">
    <property type="entry name" value="Perm_prefix_1"/>
</dbReference>